<dbReference type="InterPro" id="IPR013447">
    <property type="entry name" value="Rhamnulose-1-P_Aldolase"/>
</dbReference>
<comment type="subcellular location">
    <subcellularLocation>
        <location evidence="6">Cytoplasm</location>
    </subcellularLocation>
</comment>
<dbReference type="NCBIfam" id="TIGR02624">
    <property type="entry name" value="rhamnu_1P_ald"/>
    <property type="match status" value="1"/>
</dbReference>
<proteinExistence type="inferred from homology"/>
<reference evidence="9" key="1">
    <citation type="journal article" date="2022" name="Int. J. Syst. Evol. Microbiol.">
        <title>Apilactobacillus apisilvae sp. nov., Nicolia spurrieriana gen. nov. sp. nov., Bombilactobacillus folatiphilus sp. nov. and Bombilactobacillus thymidiniphilus sp. nov., four new lactic acid bacterial isolates from stingless bees Tetragonula carbonaria and Austroplebeia australis.</title>
        <authorList>
            <person name="Oliphant S.A."/>
            <person name="Watson-Haigh N.S."/>
            <person name="Sumby K.M."/>
            <person name="Gardner J."/>
            <person name="Groom S."/>
            <person name="Jiranek V."/>
        </authorList>
    </citation>
    <scope>NUCLEOTIDE SEQUENCE</scope>
    <source>
        <strain evidence="9">SG4_D2</strain>
    </source>
</reference>
<dbReference type="InterPro" id="IPR050197">
    <property type="entry name" value="Aldolase_class_II_sugar_metab"/>
</dbReference>
<feature type="binding site" evidence="6">
    <location>
        <position position="139"/>
    </location>
    <ligand>
        <name>Zn(2+)</name>
        <dbReference type="ChEBI" id="CHEBI:29105"/>
    </ligand>
</feature>
<evidence type="ECO:0000256" key="3">
    <source>
        <dbReference type="ARBA" id="ARBA00022833"/>
    </source>
</evidence>
<keyword evidence="5 6" id="KW-0684">Rhamnose metabolism</keyword>
<dbReference type="PANTHER" id="PTHR22789:SF0">
    <property type="entry name" value="3-OXO-TETRONATE 4-PHOSPHATE DECARBOXYLASE-RELATED"/>
    <property type="match status" value="1"/>
</dbReference>
<feature type="binding site" evidence="6">
    <location>
        <position position="210"/>
    </location>
    <ligand>
        <name>Zn(2+)</name>
        <dbReference type="ChEBI" id="CHEBI:29105"/>
    </ligand>
</feature>
<dbReference type="EMBL" id="CP093366">
    <property type="protein sequence ID" value="UQS82075.1"/>
    <property type="molecule type" value="Genomic_DNA"/>
</dbReference>
<sequence length="272" mass="30217">MTSFSDSKYVQKVCEITQASYQEGWDERNGGNVSLRLTADDVSEFSDLNHVKRTLDLGFDASALAGEYFLVTATGRYFRNVIHQPNLDLGLVRITSDGQHADLLWGYDDGAQPTSEFPSHLMSHIERLKVDANQRVVMHCHPTNLIALSFTHELNEKSISLLLWKMQAESLVVFPEGIGVVPYMTPGTNEIGQATATKMHDFRVVMWPHHGVFGTGTTLDETFGLIETVEKAATIYSQIGAQGGQIKQSITDDQLRDLAKSFQVTANPHFLS</sequence>
<evidence type="ECO:0000256" key="4">
    <source>
        <dbReference type="ARBA" id="ARBA00023239"/>
    </source>
</evidence>
<dbReference type="GO" id="GO:0008994">
    <property type="term" value="F:rhamnulose-1-phosphate aldolase activity"/>
    <property type="evidence" value="ECO:0007669"/>
    <property type="project" value="UniProtKB-EC"/>
</dbReference>
<feature type="domain" description="Class II aldolase/adducin N-terminal" evidence="8">
    <location>
        <begin position="11"/>
        <end position="237"/>
    </location>
</feature>
<keyword evidence="10" id="KW-1185">Reference proteome</keyword>
<dbReference type="HAMAP" id="MF_00770">
    <property type="entry name" value="RhaD"/>
    <property type="match status" value="1"/>
</dbReference>
<evidence type="ECO:0000313" key="9">
    <source>
        <dbReference type="EMBL" id="UQS82075.1"/>
    </source>
</evidence>
<evidence type="ECO:0000256" key="6">
    <source>
        <dbReference type="HAMAP-Rule" id="MF_00770"/>
    </source>
</evidence>
<evidence type="ECO:0000256" key="1">
    <source>
        <dbReference type="ARBA" id="ARBA00022490"/>
    </source>
</evidence>
<keyword evidence="2 6" id="KW-0479">Metal-binding</keyword>
<accession>A0ABY4P903</accession>
<dbReference type="PANTHER" id="PTHR22789">
    <property type="entry name" value="FUCULOSE PHOSPHATE ALDOLASE"/>
    <property type="match status" value="1"/>
</dbReference>
<keyword evidence="3 6" id="KW-0862">Zinc</keyword>
<evidence type="ECO:0000256" key="5">
    <source>
        <dbReference type="ARBA" id="ARBA00023308"/>
    </source>
</evidence>
<organism evidence="9 10">
    <name type="scientific">Bombilactobacillus folatiphilus</name>
    <dbReference type="NCBI Taxonomy" id="2923362"/>
    <lineage>
        <taxon>Bacteria</taxon>
        <taxon>Bacillati</taxon>
        <taxon>Bacillota</taxon>
        <taxon>Bacilli</taxon>
        <taxon>Lactobacillales</taxon>
        <taxon>Lactobacillaceae</taxon>
        <taxon>Bombilactobacillus</taxon>
    </lineage>
</organism>
<evidence type="ECO:0000259" key="8">
    <source>
        <dbReference type="SMART" id="SM01007"/>
    </source>
</evidence>
<name>A0ABY4P903_9LACO</name>
<evidence type="ECO:0000256" key="2">
    <source>
        <dbReference type="ARBA" id="ARBA00022723"/>
    </source>
</evidence>
<comment type="function">
    <text evidence="6">Catalyzes the reversible cleavage of L-rhamnulose-1-phosphate to dihydroxyacetone phosphate (DHAP) and L-lactaldehyde.</text>
</comment>
<gene>
    <name evidence="6 9" type="primary">rhaD</name>
    <name evidence="9" type="ORF">MOO45_07790</name>
</gene>
<feature type="active site" evidence="6">
    <location>
        <position position="116"/>
    </location>
</feature>
<dbReference type="RefSeq" id="WP_249514345.1">
    <property type="nucleotide sequence ID" value="NZ_CP093366.1"/>
</dbReference>
<evidence type="ECO:0000256" key="7">
    <source>
        <dbReference type="NCBIfam" id="TIGR02624"/>
    </source>
</evidence>
<evidence type="ECO:0000313" key="10">
    <source>
        <dbReference type="Proteomes" id="UP000831495"/>
    </source>
</evidence>
<dbReference type="SMART" id="SM01007">
    <property type="entry name" value="Aldolase_II"/>
    <property type="match status" value="1"/>
</dbReference>
<comment type="catalytic activity">
    <reaction evidence="6">
        <text>L-rhamnulose 1-phosphate = (S)-lactaldehyde + dihydroxyacetone phosphate</text>
        <dbReference type="Rhea" id="RHEA:19689"/>
        <dbReference type="ChEBI" id="CHEBI:18041"/>
        <dbReference type="ChEBI" id="CHEBI:57642"/>
        <dbReference type="ChEBI" id="CHEBI:58313"/>
        <dbReference type="EC" id="4.1.2.19"/>
    </reaction>
</comment>
<dbReference type="SUPFAM" id="SSF53639">
    <property type="entry name" value="AraD/HMP-PK domain-like"/>
    <property type="match status" value="1"/>
</dbReference>
<comment type="cofactor">
    <cofactor evidence="6">
        <name>Zn(2+)</name>
        <dbReference type="ChEBI" id="CHEBI:29105"/>
    </cofactor>
    <text evidence="6">Binds 1 zinc ion per subunit.</text>
</comment>
<dbReference type="Proteomes" id="UP000831495">
    <property type="component" value="Chromosome"/>
</dbReference>
<dbReference type="Gene3D" id="3.40.225.10">
    <property type="entry name" value="Class II aldolase/adducin N-terminal domain"/>
    <property type="match status" value="1"/>
</dbReference>
<keyword evidence="1 6" id="KW-0963">Cytoplasm</keyword>
<dbReference type="NCBIfam" id="NF002963">
    <property type="entry name" value="PRK03634.1"/>
    <property type="match status" value="1"/>
</dbReference>
<comment type="pathway">
    <text evidence="6">Carbohydrate degradation; L-rhamnose degradation; glycerone phosphate from L-rhamnose: step 3/3.</text>
</comment>
<feature type="binding site" evidence="6">
    <location>
        <position position="141"/>
    </location>
    <ligand>
        <name>Zn(2+)</name>
        <dbReference type="ChEBI" id="CHEBI:29105"/>
    </ligand>
</feature>
<dbReference type="InterPro" id="IPR036409">
    <property type="entry name" value="Aldolase_II/adducin_N_sf"/>
</dbReference>
<keyword evidence="4 6" id="KW-0456">Lyase</keyword>
<comment type="similarity">
    <text evidence="6">Belongs to the aldolase class II family. RhaD subfamily.</text>
</comment>
<protein>
    <recommendedName>
        <fullName evidence="6 7">Rhamnulose-1-phosphate aldolase</fullName>
        <ecNumber evidence="6 7">4.1.2.19</ecNumber>
    </recommendedName>
</protein>
<dbReference type="InterPro" id="IPR001303">
    <property type="entry name" value="Aldolase_II/adducin_N"/>
</dbReference>
<dbReference type="Pfam" id="PF00596">
    <property type="entry name" value="Aldolase_II"/>
    <property type="match status" value="1"/>
</dbReference>
<dbReference type="EC" id="4.1.2.19" evidence="6 7"/>